<dbReference type="SUPFAM" id="SSF54060">
    <property type="entry name" value="His-Me finger endonucleases"/>
    <property type="match status" value="1"/>
</dbReference>
<reference evidence="1" key="1">
    <citation type="submission" date="2020-07" db="EMBL/GenBank/DDBJ databases">
        <title>Highly diverse flavobacterial phages as mortality factor during North Sea spring blooms.</title>
        <authorList>
            <person name="Bartlau N."/>
            <person name="Wichels A."/>
            <person name="Krohne G."/>
            <person name="Adriaenssens E.M."/>
            <person name="Heins A."/>
            <person name="Fuchs B.M."/>
            <person name="Amann R."/>
            <person name="Moraru C."/>
        </authorList>
    </citation>
    <scope>NUCLEOTIDE SEQUENCE</scope>
</reference>
<dbReference type="Gene3D" id="3.90.75.20">
    <property type="match status" value="1"/>
</dbReference>
<protein>
    <submittedName>
        <fullName evidence="1">HNH homing endonuclease</fullName>
    </submittedName>
</protein>
<name>A0A8E4ZG00_9CAUD</name>
<dbReference type="InterPro" id="IPR044925">
    <property type="entry name" value="His-Me_finger_sf"/>
</dbReference>
<keyword evidence="2" id="KW-1185">Reference proteome</keyword>
<dbReference type="GO" id="GO:0004519">
    <property type="term" value="F:endonuclease activity"/>
    <property type="evidence" value="ECO:0007669"/>
    <property type="project" value="UniProtKB-KW"/>
</dbReference>
<organism evidence="1 2">
    <name type="scientific">Tenacibaculum phage Gundel_1</name>
    <dbReference type="NCBI Taxonomy" id="2745672"/>
    <lineage>
        <taxon>Viruses</taxon>
        <taxon>Duplodnaviria</taxon>
        <taxon>Heunggongvirae</taxon>
        <taxon>Uroviricota</taxon>
        <taxon>Caudoviricetes</taxon>
        <taxon>Pachyviridae</taxon>
        <taxon>Gundelvirus</taxon>
        <taxon>Gundelvirus Gundel</taxon>
    </lineage>
</organism>
<keyword evidence="1" id="KW-0255">Endonuclease</keyword>
<accession>A0A8E4ZG00</accession>
<evidence type="ECO:0000313" key="1">
    <source>
        <dbReference type="EMBL" id="QQV91500.1"/>
    </source>
</evidence>
<sequence>MHPKDNNIIKCIPFLKVNNNDSIIRLDNPHLKSRKKTRDFFKKNGYWKPKTYVGNKGYIYMHLIDRPVLLHRVIAILLIKNPLNFTCVNHKDGNKLNNHVSNLEWCSYSYNTKHSYNVIKTQSYNDLVLKGKKGNMKRIVLTKKLSIKIYRDYLIGNTSYRELAKKYSIGKTTVERAVKSKGQIYFAKKIKQQ</sequence>
<gene>
    <name evidence="1" type="ORF">Gundel1_65</name>
</gene>
<dbReference type="EMBL" id="MT732474">
    <property type="protein sequence ID" value="QQV91500.1"/>
    <property type="molecule type" value="Genomic_DNA"/>
</dbReference>
<evidence type="ECO:0000313" key="2">
    <source>
        <dbReference type="Proteomes" id="UP000693868"/>
    </source>
</evidence>
<dbReference type="Proteomes" id="UP000693868">
    <property type="component" value="Segment"/>
</dbReference>
<keyword evidence="1" id="KW-0540">Nuclease</keyword>
<keyword evidence="1" id="KW-0378">Hydrolase</keyword>
<proteinExistence type="predicted"/>